<evidence type="ECO:0000313" key="8">
    <source>
        <dbReference type="EMBL" id="QNK02214.1"/>
    </source>
</evidence>
<feature type="active site" description="Charge relay system" evidence="6">
    <location>
        <position position="244"/>
    </location>
</feature>
<dbReference type="SUPFAM" id="SSF103515">
    <property type="entry name" value="Autotransporter"/>
    <property type="match status" value="1"/>
</dbReference>
<dbReference type="NCBIfam" id="TIGR01414">
    <property type="entry name" value="autotrans_barl"/>
    <property type="match status" value="1"/>
</dbReference>
<dbReference type="Pfam" id="PF12951">
    <property type="entry name" value="PATR"/>
    <property type="match status" value="1"/>
</dbReference>
<feature type="active site" description="Charge relay system" evidence="6">
    <location>
        <position position="56"/>
    </location>
</feature>
<keyword evidence="4 6" id="KW-0378">Hydrolase</keyword>
<dbReference type="EMBL" id="CP060412">
    <property type="protein sequence ID" value="QNK02214.1"/>
    <property type="molecule type" value="Genomic_DNA"/>
</dbReference>
<dbReference type="InterPro" id="IPR023828">
    <property type="entry name" value="Peptidase_S8_Ser-AS"/>
</dbReference>
<keyword evidence="2 6" id="KW-0645">Protease</keyword>
<dbReference type="InterPro" id="IPR034061">
    <property type="entry name" value="Peptidases_S8_Autotransporter"/>
</dbReference>
<evidence type="ECO:0000256" key="1">
    <source>
        <dbReference type="ARBA" id="ARBA00011073"/>
    </source>
</evidence>
<dbReference type="PANTHER" id="PTHR43806">
    <property type="entry name" value="PEPTIDASE S8"/>
    <property type="match status" value="1"/>
</dbReference>
<evidence type="ECO:0000256" key="2">
    <source>
        <dbReference type="ARBA" id="ARBA00022670"/>
    </source>
</evidence>
<feature type="active site" description="Charge relay system" evidence="6">
    <location>
        <position position="23"/>
    </location>
</feature>
<dbReference type="PROSITE" id="PS51892">
    <property type="entry name" value="SUBTILASE"/>
    <property type="match status" value="1"/>
</dbReference>
<dbReference type="PANTHER" id="PTHR43806:SF11">
    <property type="entry name" value="CEREVISIN-RELATED"/>
    <property type="match status" value="1"/>
</dbReference>
<evidence type="ECO:0000256" key="4">
    <source>
        <dbReference type="ARBA" id="ARBA00022801"/>
    </source>
</evidence>
<proteinExistence type="inferred from homology"/>
<protein>
    <submittedName>
        <fullName evidence="8">Autotransporter domain-containing protein</fullName>
    </submittedName>
</protein>
<sequence length="870" mass="88064">MWSDGASNGVLLQGQGVKVGIIDTGAQANNAALSGRITWYQNYAGTDLTTQDVAGHGTLVTEDLGGTATGNFRGGVAPQAELYVARAISDTGGGSEAYFVNAINDLVAQNVRLFNISAGNSTSITQAMAGDWNTNGLNWEISSYQTVLNHDALVVVAAGNNGQADVSQLAGLPLASAQYAHNWLAVVNVTLDADGHVSGLDKSTDVPSSACGAAASFCLVAPGLFYGVGAANTGFSSGGAEGTSMSAPVVTGVAALVWQKFPWMSASNVQETLLGTATSLGDPSLYGYGLVNADKAIRGPGKFDWGVFQANIPNGATATFSNDITGTGSLTVGAGGLGTLVLSGANTYSGGSTVNSGVLQIDGSVASPVTVNAQGVLAGKGVVNGNVAVNNNGNISTYFGPLTINGNYTAAAYANHVILIGTPLQVNGTAVLNGSSLTVGEPSGYTVKSVEPLLVAAGGLTGTFGSVGYSGSVYLSGTLSYTSTTANIALTGVSPSAVAIAAAPLSAVSTQRTAQNLDKALAQVDTWVTTGAPGHGDFIAAAGDFQHAPTLAVAAASINSLSGEIHASSQALNLQQANIVSRTVADRLADPSFAQGGAWVQATGANGDLSRPGFSTGNYTGGGAMAGIDAALGEGSIIGAALSWNRLTADYDGDTGRSTSRATGFSLYGRYGLGNAYLAGRLGKDWVRSTVDRTGMLGQAQQNIGTSRNDGITSAYAETGYVFKSNNWAVTPFGSLGMNHLDRDGFTESGAGGFGLTSGGQSFNETVGQLGSRLSYGWATARGTTFISGFALWQHLFSGRDLSFSAAYVGAPAATFTVQGINPAKDSGWLGAGLTSQIGQHWSWWLNLDAQFTGNSGTSRAATLGAKFNF</sequence>
<dbReference type="InterPro" id="IPR005546">
    <property type="entry name" value="Autotransporte_beta"/>
</dbReference>
<dbReference type="CDD" id="cd04848">
    <property type="entry name" value="Peptidases_S8_Autotransporter_serine_protease_like"/>
    <property type="match status" value="1"/>
</dbReference>
<evidence type="ECO:0000313" key="9">
    <source>
        <dbReference type="Proteomes" id="UP000515873"/>
    </source>
</evidence>
<feature type="domain" description="Autotransporter" evidence="7">
    <location>
        <begin position="591"/>
        <end position="870"/>
    </location>
</feature>
<dbReference type="SMART" id="SM00869">
    <property type="entry name" value="Autotransporter"/>
    <property type="match status" value="1"/>
</dbReference>
<name>A0A7G8Q606_9GAMM</name>
<dbReference type="InterPro" id="IPR000209">
    <property type="entry name" value="Peptidase_S8/S53_dom"/>
</dbReference>
<dbReference type="InterPro" id="IPR006315">
    <property type="entry name" value="OM_autotransptr_brl_dom"/>
</dbReference>
<dbReference type="InterPro" id="IPR036709">
    <property type="entry name" value="Autotransporte_beta_dom_sf"/>
</dbReference>
<dbReference type="Gene3D" id="3.40.50.200">
    <property type="entry name" value="Peptidase S8/S53 domain"/>
    <property type="match status" value="1"/>
</dbReference>
<dbReference type="RefSeq" id="WP_187057671.1">
    <property type="nucleotide sequence ID" value="NZ_CP060412.1"/>
</dbReference>
<evidence type="ECO:0000259" key="7">
    <source>
        <dbReference type="PROSITE" id="PS51208"/>
    </source>
</evidence>
<comment type="similarity">
    <text evidence="1 6">Belongs to the peptidase S8 family.</text>
</comment>
<dbReference type="GO" id="GO:0019867">
    <property type="term" value="C:outer membrane"/>
    <property type="evidence" value="ECO:0007669"/>
    <property type="project" value="InterPro"/>
</dbReference>
<keyword evidence="9" id="KW-1185">Reference proteome</keyword>
<dbReference type="InterPro" id="IPR015500">
    <property type="entry name" value="Peptidase_S8_subtilisin-rel"/>
</dbReference>
<evidence type="ECO:0000256" key="6">
    <source>
        <dbReference type="PROSITE-ProRule" id="PRU01240"/>
    </source>
</evidence>
<dbReference type="Proteomes" id="UP000515873">
    <property type="component" value="Chromosome"/>
</dbReference>
<dbReference type="Gene3D" id="2.40.128.130">
    <property type="entry name" value="Autotransporter beta-domain"/>
    <property type="match status" value="1"/>
</dbReference>
<evidence type="ECO:0000256" key="3">
    <source>
        <dbReference type="ARBA" id="ARBA00022729"/>
    </source>
</evidence>
<keyword evidence="3" id="KW-0732">Signal</keyword>
<dbReference type="Pfam" id="PF00082">
    <property type="entry name" value="Peptidase_S8"/>
    <property type="match status" value="1"/>
</dbReference>
<dbReference type="NCBIfam" id="TIGR02601">
    <property type="entry name" value="autotrns_rpt"/>
    <property type="match status" value="1"/>
</dbReference>
<keyword evidence="5 6" id="KW-0720">Serine protease</keyword>
<dbReference type="Pfam" id="PF03797">
    <property type="entry name" value="Autotransporter"/>
    <property type="match status" value="1"/>
</dbReference>
<dbReference type="InterPro" id="IPR036852">
    <property type="entry name" value="Peptidase_S8/S53_dom_sf"/>
</dbReference>
<dbReference type="KEGG" id="dtl:H8F01_03345"/>
<gene>
    <name evidence="8" type="ORF">H8F01_03345</name>
</gene>
<reference evidence="8 9" key="1">
    <citation type="submission" date="2020-08" db="EMBL/GenBank/DDBJ databases">
        <title>Dyella sp. G9 isolated from forest soil.</title>
        <authorList>
            <person name="Fu J."/>
            <person name="Qiu L."/>
        </authorList>
    </citation>
    <scope>NUCLEOTIDE SEQUENCE [LARGE SCALE GENOMIC DNA]</scope>
    <source>
        <strain evidence="8 9">G9</strain>
    </source>
</reference>
<dbReference type="GO" id="GO:0004252">
    <property type="term" value="F:serine-type endopeptidase activity"/>
    <property type="evidence" value="ECO:0007669"/>
    <property type="project" value="UniProtKB-UniRule"/>
</dbReference>
<dbReference type="GO" id="GO:0006508">
    <property type="term" value="P:proteolysis"/>
    <property type="evidence" value="ECO:0007669"/>
    <property type="project" value="UniProtKB-KW"/>
</dbReference>
<evidence type="ECO:0000256" key="5">
    <source>
        <dbReference type="ARBA" id="ARBA00022825"/>
    </source>
</evidence>
<accession>A0A7G8Q606</accession>
<dbReference type="PRINTS" id="PR00723">
    <property type="entry name" value="SUBTILISIN"/>
</dbReference>
<dbReference type="InterPro" id="IPR050131">
    <property type="entry name" value="Peptidase_S8_subtilisin-like"/>
</dbReference>
<dbReference type="AlphaFoldDB" id="A0A7G8Q606"/>
<dbReference type="PROSITE" id="PS00138">
    <property type="entry name" value="SUBTILASE_SER"/>
    <property type="match status" value="1"/>
</dbReference>
<organism evidence="8 9">
    <name type="scientific">Dyella telluris</name>
    <dbReference type="NCBI Taxonomy" id="2763498"/>
    <lineage>
        <taxon>Bacteria</taxon>
        <taxon>Pseudomonadati</taxon>
        <taxon>Pseudomonadota</taxon>
        <taxon>Gammaproteobacteria</taxon>
        <taxon>Lysobacterales</taxon>
        <taxon>Rhodanobacteraceae</taxon>
        <taxon>Dyella</taxon>
    </lineage>
</organism>
<dbReference type="SUPFAM" id="SSF52743">
    <property type="entry name" value="Subtilisin-like"/>
    <property type="match status" value="1"/>
</dbReference>
<dbReference type="InterPro" id="IPR013425">
    <property type="entry name" value="Autotrns_rpt"/>
</dbReference>
<dbReference type="PROSITE" id="PS51208">
    <property type="entry name" value="AUTOTRANSPORTER"/>
    <property type="match status" value="1"/>
</dbReference>